<sequence length="65" mass="7193">MKSTTDNNGAFDPNNPVAVFRSSTKADAYVVLTELMEVDARSVYGPGDNQLSKAFRDDLLYMSEE</sequence>
<dbReference type="RefSeq" id="WP_157403304.1">
    <property type="nucleotide sequence ID" value="NZ_JABULY010000001.1"/>
</dbReference>
<dbReference type="EMBL" id="JABULY010000001">
    <property type="protein sequence ID" value="MBV6531253.1"/>
    <property type="molecule type" value="Genomic_DNA"/>
</dbReference>
<dbReference type="GeneID" id="65549189"/>
<dbReference type="Proteomes" id="UP000732858">
    <property type="component" value="Unassembled WGS sequence"/>
</dbReference>
<accession>A0A949SYW8</accession>
<evidence type="ECO:0000313" key="2">
    <source>
        <dbReference type="EMBL" id="MBV6546414.1"/>
    </source>
</evidence>
<name>A0A949SYW8_9PAST</name>
<dbReference type="EMBL" id="JABUMC010000005">
    <property type="protein sequence ID" value="MBV6546414.1"/>
    <property type="molecule type" value="Genomic_DNA"/>
</dbReference>
<reference evidence="2 4" key="1">
    <citation type="journal article" date="2021" name="Mol. Ecol.">
        <title>Polar bear-adapted Ursidibacter maritimus are remarkably conserved after generations in captivity.</title>
        <authorList>
            <person name="Espinosa-Gongora C."/>
            <person name="Hansen M.J."/>
            <person name="Bertelsen M.F."/>
            <person name="Bojesen A.M."/>
        </authorList>
    </citation>
    <scope>NUCLEOTIDE SEQUENCE</scope>
    <source>
        <strain evidence="2">Pb43105x</strain>
        <strain evidence="1 4">Pb43106</strain>
    </source>
</reference>
<evidence type="ECO:0000313" key="3">
    <source>
        <dbReference type="Proteomes" id="UP000732858"/>
    </source>
</evidence>
<comment type="caution">
    <text evidence="2">The sequence shown here is derived from an EMBL/GenBank/DDBJ whole genome shotgun (WGS) entry which is preliminary data.</text>
</comment>
<organism evidence="2 3">
    <name type="scientific">Ursidibacter maritimus</name>
    <dbReference type="NCBI Taxonomy" id="1331689"/>
    <lineage>
        <taxon>Bacteria</taxon>
        <taxon>Pseudomonadati</taxon>
        <taxon>Pseudomonadota</taxon>
        <taxon>Gammaproteobacteria</taxon>
        <taxon>Pasteurellales</taxon>
        <taxon>Pasteurellaceae</taxon>
        <taxon>Ursidibacter</taxon>
    </lineage>
</organism>
<evidence type="ECO:0000313" key="1">
    <source>
        <dbReference type="EMBL" id="MBV6531253.1"/>
    </source>
</evidence>
<dbReference type="AlphaFoldDB" id="A0A949SYW8"/>
<proteinExistence type="predicted"/>
<gene>
    <name evidence="1" type="ORF">HT657_03680</name>
    <name evidence="2" type="ORF">HT672_03785</name>
</gene>
<dbReference type="Proteomes" id="UP001196379">
    <property type="component" value="Unassembled WGS sequence"/>
</dbReference>
<evidence type="ECO:0000313" key="4">
    <source>
        <dbReference type="Proteomes" id="UP001196379"/>
    </source>
</evidence>
<protein>
    <submittedName>
        <fullName evidence="2">Uncharacterized protein</fullName>
    </submittedName>
</protein>
<keyword evidence="4" id="KW-1185">Reference proteome</keyword>